<proteinExistence type="predicted"/>
<dbReference type="SUPFAM" id="SSF48452">
    <property type="entry name" value="TPR-like"/>
    <property type="match status" value="1"/>
</dbReference>
<gene>
    <name evidence="1" type="ORF">EAS64_25015</name>
</gene>
<dbReference type="Gene3D" id="1.25.40.10">
    <property type="entry name" value="Tetratricopeptide repeat domain"/>
    <property type="match status" value="1"/>
</dbReference>
<dbReference type="InterPro" id="IPR011990">
    <property type="entry name" value="TPR-like_helical_dom_sf"/>
</dbReference>
<sequence>MLSEGVMSPALLDDWEASVLHYGYRTRDTPSPRLVADLTAELADLRLAMGRHRSASALPRLALAAACMSGMVCLTLIKAGDRQAWRRWGRTARHAATEAADGPALAWTTAQEAYGYYYAGDMPGAVACARSALGATRAPSVGRALAAALEMRAHAAMGDSRAAMQALSTAEQTHERLSGAALAASAFGYAESQLRFHAGDALTQLGDTAEARTELDRALELCSPDDYTDWALIRLDQAACVVRDGDADAGIGYAASTLLSLDGAKRQGIITTRARDLLAGLTPAQQASRAAREFGGLLGDTTGTKETPA</sequence>
<dbReference type="OrthoDB" id="3213425at2"/>
<organism evidence="1 2">
    <name type="scientific">Trebonia kvetii</name>
    <dbReference type="NCBI Taxonomy" id="2480626"/>
    <lineage>
        <taxon>Bacteria</taxon>
        <taxon>Bacillati</taxon>
        <taxon>Actinomycetota</taxon>
        <taxon>Actinomycetes</taxon>
        <taxon>Streptosporangiales</taxon>
        <taxon>Treboniaceae</taxon>
        <taxon>Trebonia</taxon>
    </lineage>
</organism>
<dbReference type="RefSeq" id="WP_145856794.1">
    <property type="nucleotide sequence ID" value="NZ_RPFW01000005.1"/>
</dbReference>
<comment type="caution">
    <text evidence="1">The sequence shown here is derived from an EMBL/GenBank/DDBJ whole genome shotgun (WGS) entry which is preliminary data.</text>
</comment>
<dbReference type="EMBL" id="RPFW01000005">
    <property type="protein sequence ID" value="TVZ02104.1"/>
    <property type="molecule type" value="Genomic_DNA"/>
</dbReference>
<evidence type="ECO:0000313" key="2">
    <source>
        <dbReference type="Proteomes" id="UP000460272"/>
    </source>
</evidence>
<protein>
    <submittedName>
        <fullName evidence="1">XRE family transcriptional regulator</fullName>
    </submittedName>
</protein>
<evidence type="ECO:0000313" key="1">
    <source>
        <dbReference type="EMBL" id="TVZ02104.1"/>
    </source>
</evidence>
<name>A0A6P2BSV4_9ACTN</name>
<dbReference type="Proteomes" id="UP000460272">
    <property type="component" value="Unassembled WGS sequence"/>
</dbReference>
<dbReference type="AlphaFoldDB" id="A0A6P2BSV4"/>
<reference evidence="1 2" key="1">
    <citation type="submission" date="2018-11" db="EMBL/GenBank/DDBJ databases">
        <title>Trebonia kvetii gen.nov., sp.nov., a novel acidophilic actinobacterium, and proposal of the new actinobacterial family Treboniaceae fam. nov.</title>
        <authorList>
            <person name="Rapoport D."/>
            <person name="Sagova-Mareckova M."/>
            <person name="Sedlacek I."/>
            <person name="Provaznik J."/>
            <person name="Kralova S."/>
            <person name="Pavlinic D."/>
            <person name="Benes V."/>
            <person name="Kopecky J."/>
        </authorList>
    </citation>
    <scope>NUCLEOTIDE SEQUENCE [LARGE SCALE GENOMIC DNA]</scope>
    <source>
        <strain evidence="1 2">15Tr583</strain>
    </source>
</reference>
<keyword evidence="2" id="KW-1185">Reference proteome</keyword>
<accession>A0A6P2BSV4</accession>